<dbReference type="InterPro" id="IPR017900">
    <property type="entry name" value="4Fe4S_Fe_S_CS"/>
</dbReference>
<dbReference type="InterPro" id="IPR051460">
    <property type="entry name" value="HdrC_iron-sulfur_subunit"/>
</dbReference>
<dbReference type="EMBL" id="QFGA01000002">
    <property type="protein sequence ID" value="TEB06213.1"/>
    <property type="molecule type" value="Genomic_DNA"/>
</dbReference>
<dbReference type="Pfam" id="PF02754">
    <property type="entry name" value="CCG"/>
    <property type="match status" value="2"/>
</dbReference>
<keyword evidence="1" id="KW-0004">4Fe-4S</keyword>
<dbReference type="InterPro" id="IPR036197">
    <property type="entry name" value="NarG-like_sf"/>
</dbReference>
<dbReference type="AlphaFoldDB" id="A0A4Y7RBX0"/>
<accession>A0A4Y7RBX0</accession>
<dbReference type="GO" id="GO:0046872">
    <property type="term" value="F:metal ion binding"/>
    <property type="evidence" value="ECO:0007669"/>
    <property type="project" value="UniProtKB-KW"/>
</dbReference>
<evidence type="ECO:0000256" key="5">
    <source>
        <dbReference type="ARBA" id="ARBA00023014"/>
    </source>
</evidence>
<feature type="transmembrane region" description="Helical" evidence="6">
    <location>
        <begin position="108"/>
        <end position="132"/>
    </location>
</feature>
<proteinExistence type="predicted"/>
<keyword evidence="2" id="KW-0479">Metal-binding</keyword>
<keyword evidence="6" id="KW-1133">Transmembrane helix</keyword>
<dbReference type="PANTHER" id="PTHR43255">
    <property type="entry name" value="IRON-SULFUR-BINDING OXIDOREDUCTASE FADF-RELATED-RELATED"/>
    <property type="match status" value="1"/>
</dbReference>
<feature type="domain" description="4Fe-4S ferredoxin-type" evidence="7">
    <location>
        <begin position="319"/>
        <end position="350"/>
    </location>
</feature>
<keyword evidence="9" id="KW-1185">Reference proteome</keyword>
<gene>
    <name evidence="8" type="ORF">Psch_03257</name>
</gene>
<feature type="transmembrane region" description="Helical" evidence="6">
    <location>
        <begin position="12"/>
        <end position="31"/>
    </location>
</feature>
<keyword evidence="6" id="KW-0812">Transmembrane</keyword>
<dbReference type="InterPro" id="IPR017896">
    <property type="entry name" value="4Fe4S_Fe-S-bd"/>
</dbReference>
<dbReference type="SUPFAM" id="SSF46548">
    <property type="entry name" value="alpha-helical ferredoxin"/>
    <property type="match status" value="1"/>
</dbReference>
<keyword evidence="6" id="KW-0472">Membrane</keyword>
<evidence type="ECO:0000256" key="3">
    <source>
        <dbReference type="ARBA" id="ARBA00023002"/>
    </source>
</evidence>
<dbReference type="GO" id="GO:0005886">
    <property type="term" value="C:plasma membrane"/>
    <property type="evidence" value="ECO:0007669"/>
    <property type="project" value="TreeGrafter"/>
</dbReference>
<organism evidence="8 9">
    <name type="scientific">Pelotomaculum schinkii</name>
    <dbReference type="NCBI Taxonomy" id="78350"/>
    <lineage>
        <taxon>Bacteria</taxon>
        <taxon>Bacillati</taxon>
        <taxon>Bacillota</taxon>
        <taxon>Clostridia</taxon>
        <taxon>Eubacteriales</taxon>
        <taxon>Desulfotomaculaceae</taxon>
        <taxon>Pelotomaculum</taxon>
    </lineage>
</organism>
<keyword evidence="3" id="KW-0560">Oxidoreductase</keyword>
<evidence type="ECO:0000256" key="6">
    <source>
        <dbReference type="SAM" id="Phobius"/>
    </source>
</evidence>
<dbReference type="InterPro" id="IPR004017">
    <property type="entry name" value="Cys_rich_dom"/>
</dbReference>
<evidence type="ECO:0000256" key="4">
    <source>
        <dbReference type="ARBA" id="ARBA00023004"/>
    </source>
</evidence>
<dbReference type="PROSITE" id="PS00198">
    <property type="entry name" value="4FE4S_FER_1"/>
    <property type="match status" value="1"/>
</dbReference>
<dbReference type="GO" id="GO:0016491">
    <property type="term" value="F:oxidoreductase activity"/>
    <property type="evidence" value="ECO:0007669"/>
    <property type="project" value="UniProtKB-KW"/>
</dbReference>
<feature type="transmembrane region" description="Helical" evidence="6">
    <location>
        <begin position="73"/>
        <end position="96"/>
    </location>
</feature>
<dbReference type="PANTHER" id="PTHR43255:SF1">
    <property type="entry name" value="IRON-SULFUR-BINDING OXIDOREDUCTASE FADF-RELATED"/>
    <property type="match status" value="1"/>
</dbReference>
<evidence type="ECO:0000313" key="8">
    <source>
        <dbReference type="EMBL" id="TEB06213.1"/>
    </source>
</evidence>
<dbReference type="PROSITE" id="PS51379">
    <property type="entry name" value="4FE4S_FER_2"/>
    <property type="match status" value="1"/>
</dbReference>
<evidence type="ECO:0000256" key="2">
    <source>
        <dbReference type="ARBA" id="ARBA00022723"/>
    </source>
</evidence>
<comment type="caution">
    <text evidence="8">The sequence shown here is derived from an EMBL/GenBank/DDBJ whole genome shotgun (WGS) entry which is preliminary data.</text>
</comment>
<feature type="transmembrane region" description="Helical" evidence="6">
    <location>
        <begin position="207"/>
        <end position="226"/>
    </location>
</feature>
<feature type="transmembrane region" description="Helical" evidence="6">
    <location>
        <begin position="178"/>
        <end position="195"/>
    </location>
</feature>
<protein>
    <submittedName>
        <fullName evidence="8">Succinate dehydrogenase/fumarate reductase iron-sulfur subunit</fullName>
    </submittedName>
</protein>
<dbReference type="InterPro" id="IPR009051">
    <property type="entry name" value="Helical_ferredxn"/>
</dbReference>
<keyword evidence="4" id="KW-0408">Iron</keyword>
<keyword evidence="5" id="KW-0411">Iron-sulfur</keyword>
<dbReference type="Proteomes" id="UP000298324">
    <property type="component" value="Unassembled WGS sequence"/>
</dbReference>
<evidence type="ECO:0000313" key="9">
    <source>
        <dbReference type="Proteomes" id="UP000298324"/>
    </source>
</evidence>
<dbReference type="Gene3D" id="1.20.950.20">
    <property type="entry name" value="Transmembrane di-heme cytochromes, Chain C"/>
    <property type="match status" value="1"/>
</dbReference>
<sequence>MLSRELFWGIESGWVTYLLGALVIAILGYLYHFKIVRWRSGQEEKASINWKDQTLQLLRNMLSQRLLDDQKTWGIMHIFVFYGFIILFLGTCTLMIDSHIGHFLFGNTFVIFKLILNTAGLLAMIGIVLLFLRRYMLKTAKGENNIKTLLSLVLPFLVLITGFLVEGSRLAINTGDNYGWQFWAFPVYPVVKLVEPLGRDAATTAHVLSWWTHMFISFLTITALAWTKLSHIALVPLNLFHQALQAPGRLREIELSEDYFGTENLSGFTRTQLISIDACVSAGQCEINCPAFNSGKALSPRTIMEKMQKISNSETALVGDIITEEELWACTTCGACQQKCPVLSNPVEKIIDLRRYQVMALGNMPQTWQGALMSLQRRGHPWNAATRSRLDWAKGLDVPVAAEKKQFDVLFWVGCTGALIDRNIKVSQAIVKLLQYCGIDFAILGNEESCTCHMARRAGDEYLYQEMAEKNCSVLNQYAFNTIITACPHCYHTLKNEYALPDVQVLSHAVYLRELIEKGLLKIKTAAHPENTTYHDPCYYGRMNGIYEQPRELCKLAGANLIENEKSREKSFCCGGGGGGIWLDDKPGARIFETRAKQLLEKGNIETIATACPFCITMLETAVSNLEADNVKVKDIAELLANQIQDR</sequence>
<feature type="transmembrane region" description="Helical" evidence="6">
    <location>
        <begin position="152"/>
        <end position="172"/>
    </location>
</feature>
<dbReference type="GO" id="GO:0051539">
    <property type="term" value="F:4 iron, 4 sulfur cluster binding"/>
    <property type="evidence" value="ECO:0007669"/>
    <property type="project" value="UniProtKB-KW"/>
</dbReference>
<dbReference type="Pfam" id="PF13183">
    <property type="entry name" value="Fer4_8"/>
    <property type="match status" value="1"/>
</dbReference>
<dbReference type="Gene3D" id="1.10.1060.10">
    <property type="entry name" value="Alpha-helical ferredoxin"/>
    <property type="match status" value="1"/>
</dbReference>
<dbReference type="SUPFAM" id="SSF103501">
    <property type="entry name" value="Respiratory nitrate reductase 1 gamma chain"/>
    <property type="match status" value="1"/>
</dbReference>
<evidence type="ECO:0000259" key="7">
    <source>
        <dbReference type="PROSITE" id="PS51379"/>
    </source>
</evidence>
<reference evidence="8 9" key="1">
    <citation type="journal article" date="2018" name="Environ. Microbiol.">
        <title>Novel energy conservation strategies and behaviour of Pelotomaculum schinkii driving syntrophic propionate catabolism.</title>
        <authorList>
            <person name="Hidalgo-Ahumada C.A.P."/>
            <person name="Nobu M.K."/>
            <person name="Narihiro T."/>
            <person name="Tamaki H."/>
            <person name="Liu W.T."/>
            <person name="Kamagata Y."/>
            <person name="Stams A.J.M."/>
            <person name="Imachi H."/>
            <person name="Sousa D.Z."/>
        </authorList>
    </citation>
    <scope>NUCLEOTIDE SEQUENCE [LARGE SCALE GENOMIC DNA]</scope>
    <source>
        <strain evidence="8 9">HH</strain>
    </source>
</reference>
<evidence type="ECO:0000256" key="1">
    <source>
        <dbReference type="ARBA" id="ARBA00022485"/>
    </source>
</evidence>
<name>A0A4Y7RBX0_9FIRM</name>
<dbReference type="RefSeq" id="WP_190258808.1">
    <property type="nucleotide sequence ID" value="NZ_QFGA01000002.1"/>
</dbReference>